<evidence type="ECO:0000313" key="5">
    <source>
        <dbReference type="EMBL" id="GGC92112.1"/>
    </source>
</evidence>
<keyword evidence="4" id="KW-0472">Membrane</keyword>
<dbReference type="PANTHER" id="PTHR13610:SF9">
    <property type="entry name" value="FI06469P"/>
    <property type="match status" value="1"/>
</dbReference>
<dbReference type="EMBL" id="BMED01000005">
    <property type="protein sequence ID" value="GGC92112.1"/>
    <property type="molecule type" value="Genomic_DNA"/>
</dbReference>
<feature type="transmembrane region" description="Helical" evidence="4">
    <location>
        <begin position="100"/>
        <end position="117"/>
    </location>
</feature>
<dbReference type="AlphaFoldDB" id="A0A916UX64"/>
<protein>
    <recommendedName>
        <fullName evidence="7">Class I SAM-dependent methyltransferase</fullName>
    </recommendedName>
</protein>
<organism evidence="5 6">
    <name type="scientific">Undibacterium terreum</name>
    <dbReference type="NCBI Taxonomy" id="1224302"/>
    <lineage>
        <taxon>Bacteria</taxon>
        <taxon>Pseudomonadati</taxon>
        <taxon>Pseudomonadota</taxon>
        <taxon>Betaproteobacteria</taxon>
        <taxon>Burkholderiales</taxon>
        <taxon>Oxalobacteraceae</taxon>
        <taxon>Undibacterium</taxon>
    </lineage>
</organism>
<evidence type="ECO:0000256" key="2">
    <source>
        <dbReference type="ARBA" id="ARBA00022679"/>
    </source>
</evidence>
<reference evidence="5" key="1">
    <citation type="journal article" date="2014" name="Int. J. Syst. Evol. Microbiol.">
        <title>Complete genome sequence of Corynebacterium casei LMG S-19264T (=DSM 44701T), isolated from a smear-ripened cheese.</title>
        <authorList>
            <consortium name="US DOE Joint Genome Institute (JGI-PGF)"/>
            <person name="Walter F."/>
            <person name="Albersmeier A."/>
            <person name="Kalinowski J."/>
            <person name="Ruckert C."/>
        </authorList>
    </citation>
    <scope>NUCLEOTIDE SEQUENCE</scope>
    <source>
        <strain evidence="5">CGMCC 1.10998</strain>
    </source>
</reference>
<dbReference type="GO" id="GO:0016279">
    <property type="term" value="F:protein-lysine N-methyltransferase activity"/>
    <property type="evidence" value="ECO:0007669"/>
    <property type="project" value="InterPro"/>
</dbReference>
<feature type="transmembrane region" description="Helical" evidence="4">
    <location>
        <begin position="76"/>
        <end position="95"/>
    </location>
</feature>
<keyword evidence="4" id="KW-0812">Transmembrane</keyword>
<dbReference type="PANTHER" id="PTHR13610">
    <property type="entry name" value="METHYLTRANSFERASE DOMAIN-CONTAINING PROTEIN"/>
    <property type="match status" value="1"/>
</dbReference>
<feature type="transmembrane region" description="Helical" evidence="4">
    <location>
        <begin position="52"/>
        <end position="70"/>
    </location>
</feature>
<evidence type="ECO:0000256" key="3">
    <source>
        <dbReference type="ARBA" id="ARBA00022691"/>
    </source>
</evidence>
<proteinExistence type="predicted"/>
<keyword evidence="1" id="KW-0489">Methyltransferase</keyword>
<dbReference type="GO" id="GO:0032259">
    <property type="term" value="P:methylation"/>
    <property type="evidence" value="ECO:0007669"/>
    <property type="project" value="UniProtKB-KW"/>
</dbReference>
<keyword evidence="4" id="KW-1133">Transmembrane helix</keyword>
<keyword evidence="2" id="KW-0808">Transferase</keyword>
<feature type="transmembrane region" description="Helical" evidence="4">
    <location>
        <begin position="23"/>
        <end position="45"/>
    </location>
</feature>
<dbReference type="SUPFAM" id="SSF53335">
    <property type="entry name" value="S-adenosyl-L-methionine-dependent methyltransferases"/>
    <property type="match status" value="1"/>
</dbReference>
<evidence type="ECO:0008006" key="7">
    <source>
        <dbReference type="Google" id="ProtNLM"/>
    </source>
</evidence>
<comment type="caution">
    <text evidence="5">The sequence shown here is derived from an EMBL/GenBank/DDBJ whole genome shotgun (WGS) entry which is preliminary data.</text>
</comment>
<reference evidence="5" key="2">
    <citation type="submission" date="2020-09" db="EMBL/GenBank/DDBJ databases">
        <authorList>
            <person name="Sun Q."/>
            <person name="Zhou Y."/>
        </authorList>
    </citation>
    <scope>NUCLEOTIDE SEQUENCE</scope>
    <source>
        <strain evidence="5">CGMCC 1.10998</strain>
    </source>
</reference>
<dbReference type="InterPro" id="IPR026170">
    <property type="entry name" value="FAM173A/B"/>
</dbReference>
<evidence type="ECO:0000313" key="6">
    <source>
        <dbReference type="Proteomes" id="UP000637423"/>
    </source>
</evidence>
<sequence>MGVQSDHDQADSPLADTKALPPALQALLIQIFSLLICVALAVLLAAALPLNFPLYTIIIAEAVLAAVISWLRGMDWWWWCIQFLFPIAVVVFLAFNISPSYFLVAFFFLMVLFWSTYRTQVPYYPSRSSLLPHIRDLLPAEQPVRFIDIGSGLGGLVLSLARIRGDSQFSGVEIAPLPWVLSYLRARLTRSRASFFLQNYLEMNLQAYDFVFAYLSPAAMPALWQKAKSEMRAGSMLLSYEFVIPGAEPDLCINTGDNAPILYAWRI</sequence>
<evidence type="ECO:0000256" key="4">
    <source>
        <dbReference type="SAM" id="Phobius"/>
    </source>
</evidence>
<evidence type="ECO:0000256" key="1">
    <source>
        <dbReference type="ARBA" id="ARBA00022603"/>
    </source>
</evidence>
<dbReference type="InterPro" id="IPR029063">
    <property type="entry name" value="SAM-dependent_MTases_sf"/>
</dbReference>
<gene>
    <name evidence="5" type="ORF">GCM10011396_44250</name>
</gene>
<keyword evidence="6" id="KW-1185">Reference proteome</keyword>
<keyword evidence="3" id="KW-0949">S-adenosyl-L-methionine</keyword>
<dbReference type="Proteomes" id="UP000637423">
    <property type="component" value="Unassembled WGS sequence"/>
</dbReference>
<accession>A0A916UX64</accession>
<dbReference type="Gene3D" id="3.40.50.150">
    <property type="entry name" value="Vaccinia Virus protein VP39"/>
    <property type="match status" value="1"/>
</dbReference>
<name>A0A916UX64_9BURK</name>